<evidence type="ECO:0000256" key="5">
    <source>
        <dbReference type="ARBA" id="ARBA00023136"/>
    </source>
</evidence>
<evidence type="ECO:0000313" key="9">
    <source>
        <dbReference type="EMBL" id="KAJ1614928.1"/>
    </source>
</evidence>
<feature type="transmembrane region" description="Helical" evidence="6">
    <location>
        <begin position="341"/>
        <end position="367"/>
    </location>
</feature>
<keyword evidence="3 6" id="KW-0812">Transmembrane</keyword>
<sequence length="388" mass="45000">MKQFDAFSKPIAEFRIKTAFGGYLTVLSIIIMIILFYSELKYYLNITRKDEVTVDQISTNKNINLKMQLEFPKLPCDIVGVRLVNLQENTEIHLPDGGIQYNRMGIHKKNTNSSSECGPCYDASNNRDSNSSKCCNTCNDVFKEYDKHGIKPPQRINFKQCSYDKSNRMSSAISSNLNSEGCMVKLNGYIPKVRGKIEISHRRWIKYKEMTDLEIAESHLFNFSYKIHYLNFGDELPGIPNRWKNQEYTQISGFEKSSYGQDLVFENAYIDFDMHCIPTQYNTINKKIINSHQFSVRSQYKKVIVSSVNGKFIPDTSIPGIHINYDFTPFLVKMTETRRSFLSFITECCAIIGGIFAFSGMIDIFFYKFFSNLQKYRNKHDKSQIQSY</sequence>
<protein>
    <submittedName>
        <fullName evidence="9">ERV41 like membrane associated protein</fullName>
    </submittedName>
</protein>
<reference evidence="9" key="1">
    <citation type="submission" date="2022-10" db="EMBL/GenBank/DDBJ databases">
        <title>Adaptive evolution leads to modifications in subtelomeric GC content in a zoonotic Cryptosporidium species.</title>
        <authorList>
            <person name="Li J."/>
            <person name="Feng Y."/>
            <person name="Xiao L."/>
        </authorList>
    </citation>
    <scope>NUCLEOTIDE SEQUENCE</scope>
    <source>
        <strain evidence="9">25894</strain>
    </source>
</reference>
<name>A0ABQ8PB22_9CRYT</name>
<dbReference type="InterPro" id="IPR039542">
    <property type="entry name" value="Erv_N"/>
</dbReference>
<dbReference type="Pfam" id="PF13850">
    <property type="entry name" value="ERGIC_N"/>
    <property type="match status" value="1"/>
</dbReference>
<dbReference type="InterPro" id="IPR012936">
    <property type="entry name" value="Erv_C"/>
</dbReference>
<evidence type="ECO:0000313" key="10">
    <source>
        <dbReference type="Proteomes" id="UP001071777"/>
    </source>
</evidence>
<feature type="transmembrane region" description="Helical" evidence="6">
    <location>
        <begin position="20"/>
        <end position="38"/>
    </location>
</feature>
<dbReference type="EMBL" id="JAPCXB010000013">
    <property type="protein sequence ID" value="KAJ1614928.1"/>
    <property type="molecule type" value="Genomic_DNA"/>
</dbReference>
<evidence type="ECO:0000256" key="6">
    <source>
        <dbReference type="SAM" id="Phobius"/>
    </source>
</evidence>
<organism evidence="9 10">
    <name type="scientific">Cryptosporidium canis</name>
    <dbReference type="NCBI Taxonomy" id="195482"/>
    <lineage>
        <taxon>Eukaryota</taxon>
        <taxon>Sar</taxon>
        <taxon>Alveolata</taxon>
        <taxon>Apicomplexa</taxon>
        <taxon>Conoidasida</taxon>
        <taxon>Coccidia</taxon>
        <taxon>Eucoccidiorida</taxon>
        <taxon>Eimeriorina</taxon>
        <taxon>Cryptosporidiidae</taxon>
        <taxon>Cryptosporidium</taxon>
    </lineage>
</organism>
<evidence type="ECO:0000256" key="2">
    <source>
        <dbReference type="ARBA" id="ARBA00005648"/>
    </source>
</evidence>
<dbReference type="PANTHER" id="PTHR10984:SF25">
    <property type="entry name" value="ENDOPLASMIC RETICULUM-GOLGI INTERMEDIATE COMPARTMENT PROTEIN 3"/>
    <property type="match status" value="1"/>
</dbReference>
<dbReference type="InterPro" id="IPR045888">
    <property type="entry name" value="Erv"/>
</dbReference>
<proteinExistence type="inferred from homology"/>
<keyword evidence="4 6" id="KW-1133">Transmembrane helix</keyword>
<evidence type="ECO:0000259" key="7">
    <source>
        <dbReference type="Pfam" id="PF07970"/>
    </source>
</evidence>
<keyword evidence="5 6" id="KW-0472">Membrane</keyword>
<comment type="subcellular location">
    <subcellularLocation>
        <location evidence="1">Membrane</location>
        <topology evidence="1">Multi-pass membrane protein</topology>
    </subcellularLocation>
</comment>
<evidence type="ECO:0000259" key="8">
    <source>
        <dbReference type="Pfam" id="PF13850"/>
    </source>
</evidence>
<dbReference type="PANTHER" id="PTHR10984">
    <property type="entry name" value="ENDOPLASMIC RETICULUM-GOLGI INTERMEDIATE COMPARTMENT PROTEIN"/>
    <property type="match status" value="1"/>
</dbReference>
<dbReference type="Proteomes" id="UP001071777">
    <property type="component" value="Unassembled WGS sequence"/>
</dbReference>
<dbReference type="Pfam" id="PF07970">
    <property type="entry name" value="COPIIcoated_ERV"/>
    <property type="match status" value="1"/>
</dbReference>
<evidence type="ECO:0000256" key="4">
    <source>
        <dbReference type="ARBA" id="ARBA00022989"/>
    </source>
</evidence>
<accession>A0ABQ8PB22</accession>
<comment type="caution">
    <text evidence="9">The sequence shown here is derived from an EMBL/GenBank/DDBJ whole genome shotgun (WGS) entry which is preliminary data.</text>
</comment>
<feature type="domain" description="Endoplasmic reticulum vesicle transporter N-terminal" evidence="8">
    <location>
        <begin position="1"/>
        <end position="85"/>
    </location>
</feature>
<keyword evidence="10" id="KW-1185">Reference proteome</keyword>
<evidence type="ECO:0000256" key="1">
    <source>
        <dbReference type="ARBA" id="ARBA00004141"/>
    </source>
</evidence>
<evidence type="ECO:0000256" key="3">
    <source>
        <dbReference type="ARBA" id="ARBA00022692"/>
    </source>
</evidence>
<feature type="domain" description="Endoplasmic reticulum vesicle transporter C-terminal" evidence="7">
    <location>
        <begin position="120"/>
        <end position="363"/>
    </location>
</feature>
<gene>
    <name evidence="9" type="ORF">OJ252_401</name>
</gene>
<comment type="similarity">
    <text evidence="2">Belongs to the ERGIC family.</text>
</comment>